<reference evidence="2 3" key="1">
    <citation type="submission" date="2018-05" db="EMBL/GenBank/DDBJ databases">
        <title>Genomic Encyclopedia of Archaeal and Bacterial Type Strains, Phase II (KMG-II): from individual species to whole genera.</title>
        <authorList>
            <person name="Goeker M."/>
        </authorList>
    </citation>
    <scope>NUCLEOTIDE SEQUENCE [LARGE SCALE GENOMIC DNA]</scope>
    <source>
        <strain evidence="2 3">DSM 19975</strain>
    </source>
</reference>
<feature type="signal peptide" evidence="1">
    <location>
        <begin position="1"/>
        <end position="34"/>
    </location>
</feature>
<evidence type="ECO:0008006" key="4">
    <source>
        <dbReference type="Google" id="ProtNLM"/>
    </source>
</evidence>
<gene>
    <name evidence="2" type="ORF">LX99_03567</name>
</gene>
<proteinExistence type="predicted"/>
<dbReference type="Proteomes" id="UP000245678">
    <property type="component" value="Unassembled WGS sequence"/>
</dbReference>
<evidence type="ECO:0000256" key="1">
    <source>
        <dbReference type="SAM" id="SignalP"/>
    </source>
</evidence>
<accession>A0A316H5V3</accession>
<evidence type="ECO:0000313" key="2">
    <source>
        <dbReference type="EMBL" id="PWK75836.1"/>
    </source>
</evidence>
<comment type="caution">
    <text evidence="2">The sequence shown here is derived from an EMBL/GenBank/DDBJ whole genome shotgun (WGS) entry which is preliminary data.</text>
</comment>
<organism evidence="2 3">
    <name type="scientific">Mucilaginibacter oryzae</name>
    <dbReference type="NCBI Taxonomy" id="468058"/>
    <lineage>
        <taxon>Bacteria</taxon>
        <taxon>Pseudomonadati</taxon>
        <taxon>Bacteroidota</taxon>
        <taxon>Sphingobacteriia</taxon>
        <taxon>Sphingobacteriales</taxon>
        <taxon>Sphingobacteriaceae</taxon>
        <taxon>Mucilaginibacter</taxon>
    </lineage>
</organism>
<keyword evidence="3" id="KW-1185">Reference proteome</keyword>
<evidence type="ECO:0000313" key="3">
    <source>
        <dbReference type="Proteomes" id="UP000245678"/>
    </source>
</evidence>
<keyword evidence="1" id="KW-0732">Signal</keyword>
<dbReference type="PANTHER" id="PTHR34094">
    <property type="match status" value="1"/>
</dbReference>
<name>A0A316H5V3_9SPHI</name>
<dbReference type="AlphaFoldDB" id="A0A316H5V3"/>
<protein>
    <recommendedName>
        <fullName evidence="4">Adhesin</fullName>
    </recommendedName>
</protein>
<dbReference type="PANTHER" id="PTHR34094:SF1">
    <property type="entry name" value="PROTEIN FAM185A"/>
    <property type="match status" value="1"/>
</dbReference>
<sequence length="361" mass="37701">MAPGVVILKKQTKPVMKNYILLLLLAGQTVVAAAQDKDRNALYLTKSLANDAINSVLVNTSGGGIVVSGKAGEAPRVEVYIKGNNGNILSKEEIQKRLDKDYTLDVSVSGHQVRAIAKSKRQNFFNWRSSLNIAFRIYVPGQCSTDLQTSGGGIVIDNLKGNQKFSTSGGGLQLDRLYGVVRGNTSGGGIQVSNSGNDISLETSGGGIEAKNCSGKIRLETSGGGIVLENLKGNINAETSGGGVDGNNIDGELMTTTSGGSINLKRIMGSVSASTSGGGLYAQLLKVGKYIKLESSAGNVDIELPQNQGYDLDLRGDGVSPSSLAKFNGTWEKERVRGSYNGGGIPVKAESSGGSVNLRLK</sequence>
<feature type="chain" id="PRO_5016419241" description="Adhesin" evidence="1">
    <location>
        <begin position="35"/>
        <end position="361"/>
    </location>
</feature>
<dbReference type="EMBL" id="QGHA01000007">
    <property type="protein sequence ID" value="PWK75836.1"/>
    <property type="molecule type" value="Genomic_DNA"/>
</dbReference>